<feature type="domain" description="HTH cro/C1-type" evidence="1">
    <location>
        <begin position="61"/>
        <end position="114"/>
    </location>
</feature>
<evidence type="ECO:0000259" key="1">
    <source>
        <dbReference type="PROSITE" id="PS50943"/>
    </source>
</evidence>
<accession>A0ABR8F2Z3</accession>
<evidence type="ECO:0000313" key="2">
    <source>
        <dbReference type="EMBL" id="MBD2564229.1"/>
    </source>
</evidence>
<comment type="caution">
    <text evidence="2">The sequence shown here is derived from an EMBL/GenBank/DDBJ whole genome shotgun (WGS) entry which is preliminary data.</text>
</comment>
<dbReference type="InterPro" id="IPR001387">
    <property type="entry name" value="Cro/C1-type_HTH"/>
</dbReference>
<dbReference type="InterPro" id="IPR010982">
    <property type="entry name" value="Lambda_DNA-bd_dom_sf"/>
</dbReference>
<evidence type="ECO:0000313" key="3">
    <source>
        <dbReference type="Proteomes" id="UP000604661"/>
    </source>
</evidence>
<dbReference type="PANTHER" id="PTHR40455:SF1">
    <property type="entry name" value="ANTITOXIN HIGA"/>
    <property type="match status" value="1"/>
</dbReference>
<dbReference type="PROSITE" id="PS50943">
    <property type="entry name" value="HTH_CROC1"/>
    <property type="match status" value="1"/>
</dbReference>
<reference evidence="2 3" key="1">
    <citation type="journal article" date="2020" name="ISME J.">
        <title>Comparative genomics reveals insights into cyanobacterial evolution and habitat adaptation.</title>
        <authorList>
            <person name="Chen M.Y."/>
            <person name="Teng W.K."/>
            <person name="Zhao L."/>
            <person name="Hu C.X."/>
            <person name="Zhou Y.K."/>
            <person name="Han B.P."/>
            <person name="Song L.R."/>
            <person name="Shu W.S."/>
        </authorList>
    </citation>
    <scope>NUCLEOTIDE SEQUENCE [LARGE SCALE GENOMIC DNA]</scope>
    <source>
        <strain evidence="2 3">FACHB-391</strain>
    </source>
</reference>
<keyword evidence="3" id="KW-1185">Reference proteome</keyword>
<dbReference type="EMBL" id="JACJTE010000045">
    <property type="protein sequence ID" value="MBD2564229.1"/>
    <property type="molecule type" value="Genomic_DNA"/>
</dbReference>
<dbReference type="Proteomes" id="UP000604661">
    <property type="component" value="Unassembled WGS sequence"/>
</dbReference>
<dbReference type="InterPro" id="IPR039060">
    <property type="entry name" value="Antitox_HigA"/>
</dbReference>
<proteinExistence type="predicted"/>
<dbReference type="Gene3D" id="1.10.260.40">
    <property type="entry name" value="lambda repressor-like DNA-binding domains"/>
    <property type="match status" value="1"/>
</dbReference>
<gene>
    <name evidence="2" type="ORF">H6G95_27220</name>
</gene>
<dbReference type="Pfam" id="PF01381">
    <property type="entry name" value="HTH_3"/>
    <property type="match status" value="1"/>
</dbReference>
<dbReference type="SMART" id="SM00530">
    <property type="entry name" value="HTH_XRE"/>
    <property type="match status" value="1"/>
</dbReference>
<sequence>MELRPIRTQADYQEALREIELLFDAVPNTPECDRLDVLSTLVEAYEKAHFPIEKPDPIEAIQYYMDTRGWSRRDLELCLGSRARVSEILSRKRSLTLEMIRKLNQELGIPAEILIQPYDSVQTSA</sequence>
<organism evidence="2 3">
    <name type="scientific">Nostoc linckia FACHB-391</name>
    <dbReference type="NCBI Taxonomy" id="2692906"/>
    <lineage>
        <taxon>Bacteria</taxon>
        <taxon>Bacillati</taxon>
        <taxon>Cyanobacteriota</taxon>
        <taxon>Cyanophyceae</taxon>
        <taxon>Nostocales</taxon>
        <taxon>Nostocaceae</taxon>
        <taxon>Nostoc</taxon>
    </lineage>
</organism>
<name>A0ABR8F2Z3_NOSLI</name>
<protein>
    <submittedName>
        <fullName evidence="2">Transcriptional regulator</fullName>
    </submittedName>
</protein>
<dbReference type="PANTHER" id="PTHR40455">
    <property type="entry name" value="ANTITOXIN HIGA"/>
    <property type="match status" value="1"/>
</dbReference>
<dbReference type="RefSeq" id="WP_190894980.1">
    <property type="nucleotide sequence ID" value="NZ_JACJTE010000045.1"/>
</dbReference>
<dbReference type="SUPFAM" id="SSF47413">
    <property type="entry name" value="lambda repressor-like DNA-binding domains"/>
    <property type="match status" value="1"/>
</dbReference>